<evidence type="ECO:0000256" key="5">
    <source>
        <dbReference type="ARBA" id="ARBA00023157"/>
    </source>
</evidence>
<dbReference type="SMART" id="SM00560">
    <property type="entry name" value="LamGL"/>
    <property type="match status" value="1"/>
</dbReference>
<organism evidence="9 10">
    <name type="scientific">Pseudoalteromonas denitrificans DSM 6059</name>
    <dbReference type="NCBI Taxonomy" id="1123010"/>
    <lineage>
        <taxon>Bacteria</taxon>
        <taxon>Pseudomonadati</taxon>
        <taxon>Pseudomonadota</taxon>
        <taxon>Gammaproteobacteria</taxon>
        <taxon>Alteromonadales</taxon>
        <taxon>Pseudoalteromonadaceae</taxon>
        <taxon>Pseudoalteromonas</taxon>
    </lineage>
</organism>
<dbReference type="RefSeq" id="WP_143085017.1">
    <property type="nucleotide sequence ID" value="NZ_FOLO01000001.1"/>
</dbReference>
<keyword evidence="6" id="KW-0325">Glycoprotein</keyword>
<proteinExistence type="predicted"/>
<keyword evidence="5" id="KW-1015">Disulfide bond</keyword>
<gene>
    <name evidence="9" type="ORF">SAMN02745724_00016</name>
</gene>
<dbReference type="Pfam" id="PF20419">
    <property type="entry name" value="DUF6701"/>
    <property type="match status" value="1"/>
</dbReference>
<reference evidence="9 10" key="1">
    <citation type="submission" date="2016-10" db="EMBL/GenBank/DDBJ databases">
        <authorList>
            <person name="de Groot N.N."/>
        </authorList>
    </citation>
    <scope>NUCLEOTIDE SEQUENCE [LARGE SCALE GENOMIC DNA]</scope>
    <source>
        <strain evidence="9 10">DSM 6059</strain>
    </source>
</reference>
<dbReference type="Proteomes" id="UP000198862">
    <property type="component" value="Unassembled WGS sequence"/>
</dbReference>
<accession>A0A1I1DRM9</accession>
<dbReference type="InterPro" id="IPR001759">
    <property type="entry name" value="PTX_dom"/>
</dbReference>
<dbReference type="Gene3D" id="2.60.120.200">
    <property type="match status" value="3"/>
</dbReference>
<dbReference type="InterPro" id="IPR013320">
    <property type="entry name" value="ConA-like_dom_sf"/>
</dbReference>
<protein>
    <submittedName>
        <fullName evidence="9">MSHA biogenesis protein MshQ</fullName>
    </submittedName>
</protein>
<comment type="cofactor">
    <cofactor evidence="1">
        <name>Ca(2+)</name>
        <dbReference type="ChEBI" id="CHEBI:29108"/>
    </cofactor>
</comment>
<evidence type="ECO:0000256" key="6">
    <source>
        <dbReference type="ARBA" id="ARBA00023180"/>
    </source>
</evidence>
<keyword evidence="10" id="KW-1185">Reference proteome</keyword>
<evidence type="ECO:0000313" key="9">
    <source>
        <dbReference type="EMBL" id="SFB77457.1"/>
    </source>
</evidence>
<dbReference type="InterPro" id="IPR046524">
    <property type="entry name" value="DUF6701"/>
</dbReference>
<evidence type="ECO:0000259" key="8">
    <source>
        <dbReference type="SMART" id="SM00560"/>
    </source>
</evidence>
<feature type="domain" description="LamG-like jellyroll fold" evidence="8">
    <location>
        <begin position="774"/>
        <end position="903"/>
    </location>
</feature>
<dbReference type="InterPro" id="IPR006558">
    <property type="entry name" value="LamG-like"/>
</dbReference>
<dbReference type="PANTHER" id="PTHR19277:SF125">
    <property type="entry name" value="B6"/>
    <property type="match status" value="1"/>
</dbReference>
<dbReference type="OrthoDB" id="9790247at2"/>
<dbReference type="SUPFAM" id="SSF49899">
    <property type="entry name" value="Concanavalin A-like lectins/glucanases"/>
    <property type="match status" value="3"/>
</dbReference>
<dbReference type="STRING" id="1123010.SAMN02745724_00016"/>
<feature type="domain" description="Pentraxin (PTX)" evidence="7">
    <location>
        <begin position="275"/>
        <end position="480"/>
    </location>
</feature>
<dbReference type="PANTHER" id="PTHR19277">
    <property type="entry name" value="PENTRAXIN"/>
    <property type="match status" value="1"/>
</dbReference>
<evidence type="ECO:0000256" key="3">
    <source>
        <dbReference type="ARBA" id="ARBA00022729"/>
    </source>
</evidence>
<keyword evidence="3" id="KW-0732">Signal</keyword>
<evidence type="ECO:0000256" key="4">
    <source>
        <dbReference type="ARBA" id="ARBA00022837"/>
    </source>
</evidence>
<name>A0A1I1DRM9_9GAMM</name>
<evidence type="ECO:0000256" key="1">
    <source>
        <dbReference type="ARBA" id="ARBA00001913"/>
    </source>
</evidence>
<evidence type="ECO:0000313" key="10">
    <source>
        <dbReference type="Proteomes" id="UP000198862"/>
    </source>
</evidence>
<dbReference type="EMBL" id="FOLO01000001">
    <property type="protein sequence ID" value="SFB77457.1"/>
    <property type="molecule type" value="Genomic_DNA"/>
</dbReference>
<dbReference type="SMART" id="SM00159">
    <property type="entry name" value="PTX"/>
    <property type="match status" value="1"/>
</dbReference>
<sequence length="1600" mass="174045">MLKLKHLINLFIVLFGFASFYVAALPQCNAVFPGAAATFNNAKVILNNKVKLNDNNNGWVYTKTVDIKYYDKWGKRPKCNNQYCYANGTEASQVPAITSNDTVTTLPNTLNGDYYINTSYQMIGDYTVSGPTRIFILSSSHTGYLSILSKVNNGGDPENLSIYIDGTLSLGSAAKVSAYIYTTKSITVGSSSQITGAITAGNDIDLGQDTQINYQTPPERLPGICGPVPVKLVSEYRFDALSWVNGSANQVIDSVSGFNGTAYGTQPVEGKVCNAVDLSASGIYDYLNLDKQVFDGKTDFSISFWLNSERTSGQSIFSGAKSSAYFELVMWFNSHTSFQPYLKNDENGSISISSIADNNWHHVVWTRSGSQNCLYRDKALQGCTSLSSEAIDIQRFILGQEQSNTGFDSRYAFEGLVDELLVYEGALSSSEIDTIYNNQNAGLGHDGSSRLCTIPSPVLDMRFDETDYIGTNAVKDSSGNNYHGTSTKVLPTAGLVCNAADFSENSASDYLQINAGAMNGLSDFTVMVWGKTSSNSNSTIISAAKNGSNPSLDANEATFFFENNNRFWPTITAAPFDTSTKLSSTSNMNDDNWHQLVWTRKANTAQSCFFLDGVSQGCITHNDDDGNDNAALQVAGLILGQDQDSFLGSFDDSQDWEGLLDELLIFNTVLDTQQINAIKTNIEAKKTWDGSARACLDLTPVAEYRFDETNWDGSAGDAKDSSANNLHLTSYNANTSNANPIVSGSPGYCRYGEFNGSSSYLQLDTSNSLISLADEVSVTAWINPDVLPTGTAIKTIVSKDENYEFHLNSSGNIFWWWGGGAKALTSTNANITAGNWYHIAITYKDGLQKIYVNGIERASATEPGKLTLNNDLFQVGQDQNSSGRFFDGGIDEVKIFKRYLSAAEVIKVKDETRTCAQTVDHYRLVLADNTGLTCEAETMTIKACEDASCNSIYTGSVNVNLSPDTGWLDNSDTPVTDGIYNLTTGELPIKYSQTTPVKVSYALDSANPSADLKCYTGSSEVTCETVFADAGFEFVDAHGNKILNQVAGINSSVLFLKSVIKDSSTGACKTAFKDKQKISFKLNCDAPSVCSDTPKMKLTLKGVQIPDDSYKEVELDFDNDDFLASLGNLNYTNAGKISLSVKATAPNGSNISDVSNEFVVIPQYFKITAEGSHDAKDGVLSAVYKKAGEAFDVTLEAKNEDGVTTDNFNHADINISNLLWKHDLQLPTLAQGGVAGNLTSPTVNTGFAKGVALYENASWDEVGIIKLKAELASNSYMGHGNTINGEQENLGRFVPADFNLFSSSVSWLPQCKGFIYMGQNFTTNYNLQARNTKSIITKNYNTINGLAKGVISIDIENDDSSSGGNYKKSSDFGSRLTVPINAWVDGSVILRDSNNSVLAKSTTPDGNFNQSNIILSVVDSDGVKLLDLNQNPDAQSCGSPINCTGKKLNGDPLDFRYGRLTMLNTHGSEFNDTQIPMRVEYWNGSEFIVNRADFCSNYGANITQLLPDPNPIPADPNVPKLTFKSIGNIFNTGSYVTGQGVFVDKVTQDQTGLFKVEYNATPDWLKSNWDPVTQTGDNPTSTIQFGRFRGEDRVIYWKEK</sequence>
<dbReference type="GO" id="GO:0046872">
    <property type="term" value="F:metal ion binding"/>
    <property type="evidence" value="ECO:0007669"/>
    <property type="project" value="UniProtKB-KW"/>
</dbReference>
<keyword evidence="2" id="KW-0479">Metal-binding</keyword>
<dbReference type="Pfam" id="PF13385">
    <property type="entry name" value="Laminin_G_3"/>
    <property type="match status" value="3"/>
</dbReference>
<evidence type="ECO:0000259" key="7">
    <source>
        <dbReference type="SMART" id="SM00159"/>
    </source>
</evidence>
<keyword evidence="4" id="KW-0106">Calcium</keyword>
<dbReference type="InterPro" id="IPR051360">
    <property type="entry name" value="Neuronal_Pentraxin_Related"/>
</dbReference>
<evidence type="ECO:0000256" key="2">
    <source>
        <dbReference type="ARBA" id="ARBA00022723"/>
    </source>
</evidence>